<keyword evidence="2 7" id="KW-0813">Transport</keyword>
<evidence type="ECO:0000256" key="4">
    <source>
        <dbReference type="ARBA" id="ARBA00022692"/>
    </source>
</evidence>
<dbReference type="FunFam" id="2.60.40.1120:FF:000003">
    <property type="entry name" value="Outer membrane protein Omp121"/>
    <property type="match status" value="1"/>
</dbReference>
<dbReference type="Proteomes" id="UP000183766">
    <property type="component" value="Unassembled WGS sequence"/>
</dbReference>
<evidence type="ECO:0000313" key="12">
    <source>
        <dbReference type="Proteomes" id="UP000183040"/>
    </source>
</evidence>
<sequence>MRCNAFVEAWKNHHRRASMILGLSLLSAPLSYSVYAEDGVSNTMVQVVTQTKTVKGTIIDESGEPLIGVSIVVKGTSTGTITDFNGNFSIDLPAGRKELVISYIGYKEQTVTVTGNGPVNVKMVSDTQALDEVVVVGYGTMKKRDLTGAITSVKSEDVVMNPSSNPMQALQGKVAGLDITRESGQAGSGVKMQLRGNRSFQKDSGNPLFIIDGMPGDYSTLNPNDIESIEVLKDASSTAIYGSSGANGVILITTKGGKEGKAIVNFNAYVGVNGWSRTPEMRSGESYIQTLRDASVGAGDGRWSSVADDKNLFTTDAEWSAHQNGQYIDWVDALLKTSVTQNYSVSVAGGTEKTKAYFSLNFSNEDGQFAQDSYKLYSSKIRVDHKIEKWMKVGIDAQLSYVHQNKADSDLQTLMASNPLGSLYNEDGSINPQPVADPSSTVYNYLLNEDKSLYRNQAQNLKVYFNPYLEITPLKGLTFITRAGASLGYSRSNTFTGEGSVQWYKANQTADGIKAQVKDNRSYNYKWENILTYNFQIKKVHDITLTAVTSWNHNRSDVTTLYQKGVSDNKFLWHNILDGNSATSGSTSYSMSKGMGYVGRLNYSYMGRYLFAASVRHDGSSRLAEGNKWDTFPAFSLGWRISDEKFMESTTNWLSNLKIRFGYGVTGSTAGIDPYSSAASLDATAVNMILGGVLTPIYKFSQNIPNYLLTWEKSYNTNIGIDAAFLNNRIDVSMEYYNTKTKDVIWNKALPVINGAFSPDGGPKANYTTNLNMCETSNKGFELALNTRNIITKNFIWSSSVTFNHNKEKITKLSGGDSDVLNNGDTGYALALGEAINSYYHYKLDGVWQKGEETDAAVFGAAPGDLKINIPNLVKESDGRFYKIDEETGSAAVDENGNVIYYTSDNKYTPSDADYQILGHNSPDWSLGFQNNFTWKDFDLSVFVYARYGQMFAYDMLTSYDPKGIRNFPTYFNYWTENNPSNDFPAANANKGLEQYTGYYALRYVDGSFIKIKNITLGYSLPKSILKSAGIEKCRFYATITNPFVFAKSHLLKDYDPEMNGSLKYPLTKQFVFGVNVTF</sequence>
<dbReference type="InterPro" id="IPR039426">
    <property type="entry name" value="TonB-dep_rcpt-like"/>
</dbReference>
<dbReference type="InterPro" id="IPR036942">
    <property type="entry name" value="Beta-barrel_TonB_sf"/>
</dbReference>
<comment type="subcellular location">
    <subcellularLocation>
        <location evidence="1 7">Cell outer membrane</location>
        <topology evidence="1 7">Multi-pass membrane protein</topology>
    </subcellularLocation>
</comment>
<proteinExistence type="inferred from homology"/>
<dbReference type="InterPro" id="IPR023996">
    <property type="entry name" value="TonB-dep_OMP_SusC/RagA"/>
</dbReference>
<evidence type="ECO:0000256" key="1">
    <source>
        <dbReference type="ARBA" id="ARBA00004571"/>
    </source>
</evidence>
<evidence type="ECO:0000313" key="13">
    <source>
        <dbReference type="Proteomes" id="UP000183766"/>
    </source>
</evidence>
<keyword evidence="3 7" id="KW-1134">Transmembrane beta strand</keyword>
<evidence type="ECO:0000256" key="6">
    <source>
        <dbReference type="ARBA" id="ARBA00023237"/>
    </source>
</evidence>
<keyword evidence="5 7" id="KW-0472">Membrane</keyword>
<dbReference type="SUPFAM" id="SSF49464">
    <property type="entry name" value="Carboxypeptidase regulatory domain-like"/>
    <property type="match status" value="1"/>
</dbReference>
<comment type="similarity">
    <text evidence="7">Belongs to the TonB-dependent receptor family.</text>
</comment>
<dbReference type="Gene3D" id="2.40.170.20">
    <property type="entry name" value="TonB-dependent receptor, beta-barrel domain"/>
    <property type="match status" value="1"/>
</dbReference>
<reference evidence="10 12" key="1">
    <citation type="submission" date="2016-10" db="EMBL/GenBank/DDBJ databases">
        <authorList>
            <person name="de Groot N.N."/>
        </authorList>
    </citation>
    <scope>NUCLEOTIDE SEQUENCE [LARGE SCALE GENOMIC DNA]</scope>
    <source>
        <strain evidence="11">NLAE-zl-C202</strain>
        <strain evidence="10 12">NLAE-zl-G339</strain>
    </source>
</reference>
<keyword evidence="6 7" id="KW-0998">Cell outer membrane</keyword>
<dbReference type="Proteomes" id="UP000183040">
    <property type="component" value="Unassembled WGS sequence"/>
</dbReference>
<evidence type="ECO:0000256" key="2">
    <source>
        <dbReference type="ARBA" id="ARBA00022448"/>
    </source>
</evidence>
<dbReference type="InterPro" id="IPR008969">
    <property type="entry name" value="CarboxyPept-like_regulatory"/>
</dbReference>
<evidence type="ECO:0000256" key="8">
    <source>
        <dbReference type="SAM" id="SignalP"/>
    </source>
</evidence>
<feature type="domain" description="TonB-dependent receptor plug" evidence="9">
    <location>
        <begin position="142"/>
        <end position="249"/>
    </location>
</feature>
<feature type="chain" id="PRO_5010471864" evidence="8">
    <location>
        <begin position="37"/>
        <end position="1079"/>
    </location>
</feature>
<dbReference type="SUPFAM" id="SSF56935">
    <property type="entry name" value="Porins"/>
    <property type="match status" value="1"/>
</dbReference>
<accession>A0A1H4A0J9</accession>
<evidence type="ECO:0000256" key="7">
    <source>
        <dbReference type="PROSITE-ProRule" id="PRU01360"/>
    </source>
</evidence>
<dbReference type="InterPro" id="IPR023997">
    <property type="entry name" value="TonB-dep_OMP_SusC/RagA_CS"/>
</dbReference>
<dbReference type="PROSITE" id="PS52016">
    <property type="entry name" value="TONB_DEPENDENT_REC_3"/>
    <property type="match status" value="1"/>
</dbReference>
<keyword evidence="4 7" id="KW-0812">Transmembrane</keyword>
<evidence type="ECO:0000256" key="3">
    <source>
        <dbReference type="ARBA" id="ARBA00022452"/>
    </source>
</evidence>
<dbReference type="FunFam" id="2.170.130.10:FF:000009">
    <property type="entry name" value="SusC/RagA family TonB-linked outer membrane protein"/>
    <property type="match status" value="1"/>
</dbReference>
<dbReference type="Gene3D" id="2.60.40.1120">
    <property type="entry name" value="Carboxypeptidase-like, regulatory domain"/>
    <property type="match status" value="1"/>
</dbReference>
<name>A0A1H4A0J9_9BACE</name>
<dbReference type="EMBL" id="FOUM01000012">
    <property type="protein sequence ID" value="SFM85988.1"/>
    <property type="molecule type" value="Genomic_DNA"/>
</dbReference>
<dbReference type="GO" id="GO:0009279">
    <property type="term" value="C:cell outer membrane"/>
    <property type="evidence" value="ECO:0007669"/>
    <property type="project" value="UniProtKB-SubCell"/>
</dbReference>
<reference evidence="13" key="2">
    <citation type="submission" date="2016-10" db="EMBL/GenBank/DDBJ databases">
        <authorList>
            <person name="Varghese N."/>
            <person name="Submissions S."/>
        </authorList>
    </citation>
    <scope>NUCLEOTIDE SEQUENCE [LARGE SCALE GENOMIC DNA]</scope>
    <source>
        <strain evidence="13">NLAE-zl-C202</strain>
    </source>
</reference>
<protein>
    <submittedName>
        <fullName evidence="10">TonB-linked outer membrane protein, SusC/RagA family</fullName>
    </submittedName>
</protein>
<dbReference type="NCBIfam" id="TIGR04057">
    <property type="entry name" value="SusC_RagA_signa"/>
    <property type="match status" value="1"/>
</dbReference>
<dbReference type="NCBIfam" id="TIGR04056">
    <property type="entry name" value="OMP_RagA_SusC"/>
    <property type="match status" value="1"/>
</dbReference>
<dbReference type="EMBL" id="FNRP01000004">
    <property type="protein sequence ID" value="SEA29417.1"/>
    <property type="molecule type" value="Genomic_DNA"/>
</dbReference>
<dbReference type="RefSeq" id="WP_074705415.1">
    <property type="nucleotide sequence ID" value="NZ_FNRP01000004.1"/>
</dbReference>
<gene>
    <name evidence="10" type="ORF">SAMN04487924_104124</name>
    <name evidence="11" type="ORF">SAMN05216250_11227</name>
</gene>
<dbReference type="AlphaFoldDB" id="A0A1H4A0J9"/>
<dbReference type="Pfam" id="PF13715">
    <property type="entry name" value="CarbopepD_reg_2"/>
    <property type="match status" value="1"/>
</dbReference>
<evidence type="ECO:0000313" key="10">
    <source>
        <dbReference type="EMBL" id="SEA29417.1"/>
    </source>
</evidence>
<feature type="signal peptide" evidence="8">
    <location>
        <begin position="1"/>
        <end position="36"/>
    </location>
</feature>
<organism evidence="10 12">
    <name type="scientific">Bacteroides xylanisolvens</name>
    <dbReference type="NCBI Taxonomy" id="371601"/>
    <lineage>
        <taxon>Bacteria</taxon>
        <taxon>Pseudomonadati</taxon>
        <taxon>Bacteroidota</taxon>
        <taxon>Bacteroidia</taxon>
        <taxon>Bacteroidales</taxon>
        <taxon>Bacteroidaceae</taxon>
        <taxon>Bacteroides</taxon>
    </lineage>
</organism>
<evidence type="ECO:0000259" key="9">
    <source>
        <dbReference type="Pfam" id="PF07715"/>
    </source>
</evidence>
<dbReference type="InterPro" id="IPR037066">
    <property type="entry name" value="Plug_dom_sf"/>
</dbReference>
<dbReference type="Pfam" id="PF07715">
    <property type="entry name" value="Plug"/>
    <property type="match status" value="1"/>
</dbReference>
<keyword evidence="8" id="KW-0732">Signal</keyword>
<dbReference type="Gene3D" id="2.170.130.10">
    <property type="entry name" value="TonB-dependent receptor, plug domain"/>
    <property type="match status" value="1"/>
</dbReference>
<evidence type="ECO:0000256" key="5">
    <source>
        <dbReference type="ARBA" id="ARBA00023136"/>
    </source>
</evidence>
<evidence type="ECO:0000313" key="11">
    <source>
        <dbReference type="EMBL" id="SFM85988.1"/>
    </source>
</evidence>
<dbReference type="InterPro" id="IPR012910">
    <property type="entry name" value="Plug_dom"/>
</dbReference>